<dbReference type="HOGENOM" id="CLU_006937_6_1_1"/>
<reference evidence="3 4" key="1">
    <citation type="submission" date="2015-01" db="EMBL/GenBank/DDBJ databases">
        <title>The Genome Sequence of Exophiala sideris CBS121828.</title>
        <authorList>
            <consortium name="The Broad Institute Genomics Platform"/>
            <person name="Cuomo C."/>
            <person name="de Hoog S."/>
            <person name="Gorbushina A."/>
            <person name="Stielow B."/>
            <person name="Teixiera M."/>
            <person name="Abouelleil A."/>
            <person name="Chapman S.B."/>
            <person name="Priest M."/>
            <person name="Young S.K."/>
            <person name="Wortman J."/>
            <person name="Nusbaum C."/>
            <person name="Birren B."/>
        </authorList>
    </citation>
    <scope>NUCLEOTIDE SEQUENCE [LARGE SCALE GENOMIC DNA]</scope>
    <source>
        <strain evidence="3 4">CBS 121828</strain>
    </source>
</reference>
<evidence type="ECO:0000256" key="2">
    <source>
        <dbReference type="ARBA" id="ARBA00010139"/>
    </source>
</evidence>
<dbReference type="Proteomes" id="UP000053599">
    <property type="component" value="Unassembled WGS sequence"/>
</dbReference>
<dbReference type="EMBL" id="KN846951">
    <property type="protein sequence ID" value="KIV85102.1"/>
    <property type="molecule type" value="Genomic_DNA"/>
</dbReference>
<dbReference type="OrthoDB" id="74360at2759"/>
<dbReference type="Gene3D" id="3.50.50.60">
    <property type="entry name" value="FAD/NAD(P)-binding domain"/>
    <property type="match status" value="2"/>
</dbReference>
<evidence type="ECO:0000313" key="4">
    <source>
        <dbReference type="Proteomes" id="UP000053599"/>
    </source>
</evidence>
<dbReference type="InterPro" id="IPR036188">
    <property type="entry name" value="FAD/NAD-bd_sf"/>
</dbReference>
<sequence>MLDKTDETSKYSVSQLPIHTPRQLRLICIGAGIAGIAAAYKYQRQLNNVSFVIYEKNDDIGGTWLENRYPGCACDIPAHGYTYSWEGNPEWSRFYVEAPEIHAYLKSCAEKWECMKYMKLSHQVTEARWLPETSTWSVKIKDLKSGETIVDECDVLLSATGVLNKWKWPEIQGIHDFKGKLLHSASWDAGFDFAGKRVAVIGAGSSAIQIVPKLTPVSLEMISFIRSPIWITAEFNADLAPQGRETRFSPEQIEKFKTDPQFFLEYRKRLYNASGANYPVYFKHSEKQKLAKERFSLMMKERLNIDDELCKQIIPEFAVGCRRFTPGTGYLEALIAPNARVVTVGINRITETGIQTTDGARYDVDAIVCATGFDTSFRPAFPVIGRDGRSMAEEWKEQPLHYLSVAAPGYPNYFIAGGPNSPISNGSLISGLEAAIDYAFRCITKMQTENIVSMEPTVEAMEDFLEHRDACMDLMVWSDTCKSWYKNGSSEGPVIGPWIGSSWHYLEALEQPRFEDFNLRYHKRNRFAYLGHGRTIGEMEGRDMSACITQPGI</sequence>
<evidence type="ECO:0000313" key="3">
    <source>
        <dbReference type="EMBL" id="KIV85102.1"/>
    </source>
</evidence>
<organism evidence="3 4">
    <name type="scientific">Exophiala sideris</name>
    <dbReference type="NCBI Taxonomy" id="1016849"/>
    <lineage>
        <taxon>Eukaryota</taxon>
        <taxon>Fungi</taxon>
        <taxon>Dikarya</taxon>
        <taxon>Ascomycota</taxon>
        <taxon>Pezizomycotina</taxon>
        <taxon>Eurotiomycetes</taxon>
        <taxon>Chaetothyriomycetidae</taxon>
        <taxon>Chaetothyriales</taxon>
        <taxon>Herpotrichiellaceae</taxon>
        <taxon>Exophiala</taxon>
    </lineage>
</organism>
<gene>
    <name evidence="3" type="ORF">PV11_00837</name>
</gene>
<comment type="cofactor">
    <cofactor evidence="1">
        <name>FAD</name>
        <dbReference type="ChEBI" id="CHEBI:57692"/>
    </cofactor>
</comment>
<dbReference type="Pfam" id="PF13450">
    <property type="entry name" value="NAD_binding_8"/>
    <property type="match status" value="1"/>
</dbReference>
<dbReference type="PANTHER" id="PTHR42877">
    <property type="entry name" value="L-ORNITHINE N(5)-MONOOXYGENASE-RELATED"/>
    <property type="match status" value="1"/>
</dbReference>
<dbReference type="PANTHER" id="PTHR42877:SF8">
    <property type="entry name" value="MONOOXYGENASE"/>
    <property type="match status" value="1"/>
</dbReference>
<name>A0A0D1YQS5_9EURO</name>
<evidence type="ECO:0000256" key="1">
    <source>
        <dbReference type="ARBA" id="ARBA00001974"/>
    </source>
</evidence>
<proteinExistence type="inferred from homology"/>
<protein>
    <submittedName>
        <fullName evidence="3">Uncharacterized protein</fullName>
    </submittedName>
</protein>
<dbReference type="SUPFAM" id="SSF51905">
    <property type="entry name" value="FAD/NAD(P)-binding domain"/>
    <property type="match status" value="3"/>
</dbReference>
<accession>A0A0D1YQS5</accession>
<comment type="similarity">
    <text evidence="2">Belongs to the FAD-binding monooxygenase family.</text>
</comment>
<dbReference type="PRINTS" id="PR00469">
    <property type="entry name" value="PNDRDTASEII"/>
</dbReference>
<dbReference type="AlphaFoldDB" id="A0A0D1YQS5"/>
<dbReference type="InterPro" id="IPR051209">
    <property type="entry name" value="FAD-bind_Monooxygenase_sf"/>
</dbReference>